<dbReference type="Proteomes" id="UP000295083">
    <property type="component" value="Unassembled WGS sequence"/>
</dbReference>
<accession>A0A4R8QDE3</accession>
<feature type="region of interest" description="Disordered" evidence="1">
    <location>
        <begin position="436"/>
        <end position="478"/>
    </location>
</feature>
<organism evidence="3 4">
    <name type="scientific">Colletotrichum spinosum</name>
    <dbReference type="NCBI Taxonomy" id="1347390"/>
    <lineage>
        <taxon>Eukaryota</taxon>
        <taxon>Fungi</taxon>
        <taxon>Dikarya</taxon>
        <taxon>Ascomycota</taxon>
        <taxon>Pezizomycotina</taxon>
        <taxon>Sordariomycetes</taxon>
        <taxon>Hypocreomycetidae</taxon>
        <taxon>Glomerellales</taxon>
        <taxon>Glomerellaceae</taxon>
        <taxon>Colletotrichum</taxon>
        <taxon>Colletotrichum orbiculare species complex</taxon>
    </lineage>
</organism>
<dbReference type="EMBL" id="QAPG01000029">
    <property type="protein sequence ID" value="TDZ36777.1"/>
    <property type="molecule type" value="Genomic_DNA"/>
</dbReference>
<evidence type="ECO:0000313" key="3">
    <source>
        <dbReference type="EMBL" id="TDZ36777.1"/>
    </source>
</evidence>
<feature type="compositionally biased region" description="Polar residues" evidence="1">
    <location>
        <begin position="149"/>
        <end position="172"/>
    </location>
</feature>
<comment type="caution">
    <text evidence="3">The sequence shown here is derived from an EMBL/GenBank/DDBJ whole genome shotgun (WGS) entry which is preliminary data.</text>
</comment>
<feature type="compositionally biased region" description="Basic and acidic residues" evidence="1">
    <location>
        <begin position="56"/>
        <end position="74"/>
    </location>
</feature>
<feature type="region of interest" description="Disordered" evidence="1">
    <location>
        <begin position="54"/>
        <end position="172"/>
    </location>
</feature>
<gene>
    <name evidence="3" type="ORF">C8035_v008775</name>
</gene>
<feature type="transmembrane region" description="Helical" evidence="2">
    <location>
        <begin position="314"/>
        <end position="336"/>
    </location>
</feature>
<feature type="transmembrane region" description="Helical" evidence="2">
    <location>
        <begin position="279"/>
        <end position="302"/>
    </location>
</feature>
<reference evidence="3 4" key="1">
    <citation type="submission" date="2018-11" db="EMBL/GenBank/DDBJ databases">
        <title>Genome sequence and assembly of Colletotrichum spinosum.</title>
        <authorList>
            <person name="Gan P."/>
            <person name="Shirasu K."/>
        </authorList>
    </citation>
    <scope>NUCLEOTIDE SEQUENCE [LARGE SCALE GENOMIC DNA]</scope>
    <source>
        <strain evidence="3 4">CBS 515.97</strain>
    </source>
</reference>
<evidence type="ECO:0000256" key="2">
    <source>
        <dbReference type="SAM" id="Phobius"/>
    </source>
</evidence>
<keyword evidence="2" id="KW-1133">Transmembrane helix</keyword>
<protein>
    <submittedName>
        <fullName evidence="3">Uncharacterized protein</fullName>
    </submittedName>
</protein>
<feature type="compositionally biased region" description="Polar residues" evidence="1">
    <location>
        <begin position="467"/>
        <end position="478"/>
    </location>
</feature>
<keyword evidence="4" id="KW-1185">Reference proteome</keyword>
<sequence>MPIPDVQTSISTATIAVASQHPTYPSAGNLHRFNMPNQLTFVKTDCDGVSVLSDESEGKLQEADNKHGDEAEGKHHLRPLTPSPPSPVSTESSDRKLSDDTTSTVHGESMMSPKPTLSSRADSTKTLGTPRWPFHDATPRPSVMASIARSLTDSSSRLNQSITSSPPGQVSVTDSLDEFQLNHPNARRLELHPLPFVYGDNTASVSSVPQLVPVITPLPQPLQALPAVHKSLTGRVFHSRRQSRHLPKLSLRQRHEKRASGVKPKVWWFESISTHKDMFYGSCVVAIFFIVDAFISVTAYITLTVNDIPIPSAVLVWVVVGITTCAFAASILYLMVRFRRDVAFDEESRGRSSQRKLCNETETSASYEMAMLRRMSAVHDGQSGRDIPTPDFIEMTSVGPVSHIDGAMSAHHNNSNAHLRDGAIARQDNNDQADNYWTDVSLAPSSQDERGPSTAAANAASKPQAPVPTSNGNPTSSH</sequence>
<dbReference type="AlphaFoldDB" id="A0A4R8QDE3"/>
<feature type="compositionally biased region" description="Polar residues" evidence="1">
    <location>
        <begin position="115"/>
        <end position="127"/>
    </location>
</feature>
<keyword evidence="2" id="KW-0472">Membrane</keyword>
<evidence type="ECO:0000256" key="1">
    <source>
        <dbReference type="SAM" id="MobiDB-lite"/>
    </source>
</evidence>
<keyword evidence="2" id="KW-0812">Transmembrane</keyword>
<name>A0A4R8QDE3_9PEZI</name>
<evidence type="ECO:0000313" key="4">
    <source>
        <dbReference type="Proteomes" id="UP000295083"/>
    </source>
</evidence>
<proteinExistence type="predicted"/>